<name>A0A6A4P7B3_LUPAL</name>
<keyword evidence="2" id="KW-0285">Flavoprotein</keyword>
<evidence type="ECO:0000256" key="2">
    <source>
        <dbReference type="ARBA" id="ARBA00022630"/>
    </source>
</evidence>
<keyword evidence="5" id="KW-1185">Reference proteome</keyword>
<evidence type="ECO:0000313" key="5">
    <source>
        <dbReference type="Proteomes" id="UP000447434"/>
    </source>
</evidence>
<dbReference type="Gene3D" id="3.30.410.40">
    <property type="match status" value="1"/>
</dbReference>
<proteinExistence type="predicted"/>
<organism evidence="4 5">
    <name type="scientific">Lupinus albus</name>
    <name type="common">White lupine</name>
    <name type="synonym">Lupinus termis</name>
    <dbReference type="NCBI Taxonomy" id="3870"/>
    <lineage>
        <taxon>Eukaryota</taxon>
        <taxon>Viridiplantae</taxon>
        <taxon>Streptophyta</taxon>
        <taxon>Embryophyta</taxon>
        <taxon>Tracheophyta</taxon>
        <taxon>Spermatophyta</taxon>
        <taxon>Magnoliopsida</taxon>
        <taxon>eudicotyledons</taxon>
        <taxon>Gunneridae</taxon>
        <taxon>Pentapetalae</taxon>
        <taxon>rosids</taxon>
        <taxon>fabids</taxon>
        <taxon>Fabales</taxon>
        <taxon>Fabaceae</taxon>
        <taxon>Papilionoideae</taxon>
        <taxon>50 kb inversion clade</taxon>
        <taxon>genistoids sensu lato</taxon>
        <taxon>core genistoids</taxon>
        <taxon>Genisteae</taxon>
        <taxon>Lupinus</taxon>
    </lineage>
</organism>
<dbReference type="InterPro" id="IPR051871">
    <property type="entry name" value="GMC_Oxidoreductase-Related"/>
</dbReference>
<gene>
    <name evidence="4" type="ORF">Lalb_Chr16g0386971</name>
</gene>
<comment type="caution">
    <text evidence="4">The sequence shown here is derived from an EMBL/GenBank/DDBJ whole genome shotgun (WGS) entry which is preliminary data.</text>
</comment>
<evidence type="ECO:0000313" key="4">
    <source>
        <dbReference type="EMBL" id="KAE9597481.1"/>
    </source>
</evidence>
<dbReference type="Proteomes" id="UP000447434">
    <property type="component" value="Chromosome 16"/>
</dbReference>
<dbReference type="PANTHER" id="PTHR45968">
    <property type="entry name" value="OSJNBA0019K04.7 PROTEIN"/>
    <property type="match status" value="1"/>
</dbReference>
<dbReference type="AlphaFoldDB" id="A0A6A4P7B3"/>
<evidence type="ECO:0000256" key="3">
    <source>
        <dbReference type="ARBA" id="ARBA00022827"/>
    </source>
</evidence>
<sequence length="72" mass="8084">MMFLISDDVLGVGVDPYNGFTFDHATSNKIGGSTFHSNSRRHNAADLLRYAKPSPFNHLLFKLRVINIYSPT</sequence>
<keyword evidence="3" id="KW-0274">FAD</keyword>
<dbReference type="OrthoDB" id="269227at2759"/>
<evidence type="ECO:0000256" key="1">
    <source>
        <dbReference type="ARBA" id="ARBA00001974"/>
    </source>
</evidence>
<accession>A0A6A4P7B3</accession>
<dbReference type="EMBL" id="WOCE01000016">
    <property type="protein sequence ID" value="KAE9597481.1"/>
    <property type="molecule type" value="Genomic_DNA"/>
</dbReference>
<reference evidence="5" key="1">
    <citation type="journal article" date="2020" name="Nat. Commun.">
        <title>Genome sequence of the cluster root forming white lupin.</title>
        <authorList>
            <person name="Hufnagel B."/>
            <person name="Marques A."/>
            <person name="Soriano A."/>
            <person name="Marques L."/>
            <person name="Divol F."/>
            <person name="Doumas P."/>
            <person name="Sallet E."/>
            <person name="Mancinotti D."/>
            <person name="Carrere S."/>
            <person name="Marande W."/>
            <person name="Arribat S."/>
            <person name="Keller J."/>
            <person name="Huneau C."/>
            <person name="Blein T."/>
            <person name="Aime D."/>
            <person name="Laguerre M."/>
            <person name="Taylor J."/>
            <person name="Schubert V."/>
            <person name="Nelson M."/>
            <person name="Geu-Flores F."/>
            <person name="Crespi M."/>
            <person name="Gallardo-Guerrero K."/>
            <person name="Delaux P.-M."/>
            <person name="Salse J."/>
            <person name="Berges H."/>
            <person name="Guyot R."/>
            <person name="Gouzy J."/>
            <person name="Peret B."/>
        </authorList>
    </citation>
    <scope>NUCLEOTIDE SEQUENCE [LARGE SCALE GENOMIC DNA]</scope>
    <source>
        <strain evidence="5">cv. Amiga</strain>
    </source>
</reference>
<protein>
    <submittedName>
        <fullName evidence="4">Putative (R)-mandelonitrile lyase</fullName>
    </submittedName>
</protein>
<comment type="cofactor">
    <cofactor evidence="1">
        <name>FAD</name>
        <dbReference type="ChEBI" id="CHEBI:57692"/>
    </cofactor>
</comment>
<keyword evidence="4" id="KW-0456">Lyase</keyword>
<dbReference type="GO" id="GO:0016829">
    <property type="term" value="F:lyase activity"/>
    <property type="evidence" value="ECO:0007669"/>
    <property type="project" value="UniProtKB-KW"/>
</dbReference>
<dbReference type="PANTHER" id="PTHR45968:SF2">
    <property type="entry name" value="(R)-MANDELONITRILE LYASE-LIKE"/>
    <property type="match status" value="1"/>
</dbReference>